<dbReference type="InterPro" id="IPR000477">
    <property type="entry name" value="RT_dom"/>
</dbReference>
<dbReference type="Proteomes" id="UP000292340">
    <property type="component" value="Unassembled WGS sequence"/>
</dbReference>
<accession>A0AB37WWM9</accession>
<sequence>MYPIAPEHDAELRDYIQKNLKKGFIRPGSGPMASPILFVKKANGKWRLCVDFRRLNSVTRKNRYLLPLITELMDRLQGAKWFTKFDVWEGFYRIRIKEGHEWMTAFKTKYGLFEYTVMPFGLTNAPATFQLVINNALYEYLRIFVTAYLDDVLVYSSGTLEEHVEHVKKVLRKLKEYKLYLQPGKCEFYVKETEFLGFIVSTEGVKINLKKIATV</sequence>
<dbReference type="Pfam" id="PF00078">
    <property type="entry name" value="RVT_1"/>
    <property type="match status" value="1"/>
</dbReference>
<dbReference type="Gene3D" id="3.30.70.270">
    <property type="match status" value="1"/>
</dbReference>
<dbReference type="AlphaFoldDB" id="A0AB37WWM9"/>
<keyword evidence="5" id="KW-1185">Reference proteome</keyword>
<name>A0AB37WWM9_9PLEO</name>
<dbReference type="InterPro" id="IPR043502">
    <property type="entry name" value="DNA/RNA_pol_sf"/>
</dbReference>
<feature type="domain" description="Reverse transcriptase" evidence="1">
    <location>
        <begin position="20"/>
        <end position="200"/>
    </location>
</feature>
<evidence type="ECO:0000313" key="4">
    <source>
        <dbReference type="Proteomes" id="UP000292340"/>
    </source>
</evidence>
<dbReference type="SUPFAM" id="SSF56672">
    <property type="entry name" value="DNA/RNA polymerases"/>
    <property type="match status" value="1"/>
</dbReference>
<dbReference type="Proteomes" id="UP000293195">
    <property type="component" value="Unassembled WGS sequence"/>
</dbReference>
<reference evidence="2" key="1">
    <citation type="submission" date="2017-10" db="EMBL/GenBank/DDBJ databases">
        <authorList>
            <person name="Armitage A.D."/>
            <person name="Barbara D.J."/>
            <person name="Woodhall J.W."/>
            <person name="Sreenivasaprasad S."/>
            <person name="Lane C.R."/>
            <person name="Clarkson J.P."/>
            <person name="Harrison R.J."/>
        </authorList>
    </citation>
    <scope>NUCLEOTIDE SEQUENCE</scope>
    <source>
        <strain evidence="2">FERA 1164</strain>
        <strain evidence="3">FERA 635</strain>
    </source>
</reference>
<evidence type="ECO:0000313" key="2">
    <source>
        <dbReference type="EMBL" id="RYN37394.1"/>
    </source>
</evidence>
<dbReference type="EMBL" id="PDXF01000098">
    <property type="protein sequence ID" value="RYN88423.1"/>
    <property type="molecule type" value="Genomic_DNA"/>
</dbReference>
<reference evidence="2" key="2">
    <citation type="journal article" date="2019" name="bioRxiv">
        <title>Genomics, evolutionary history and diagnostics of the Alternaria alternata species group including apple and Asian pear pathotypes.</title>
        <authorList>
            <person name="Armitage A.D."/>
            <person name="Cockerton H.M."/>
            <person name="Sreenivasaprasad S."/>
            <person name="Woodhall J.W."/>
            <person name="Lane C.R."/>
            <person name="Harrison R.J."/>
            <person name="Clarkson J.P."/>
        </authorList>
    </citation>
    <scope>NUCLEOTIDE SEQUENCE</scope>
    <source>
        <strain evidence="2">FERA 1164</strain>
        <strain evidence="3">FERA 635</strain>
    </source>
</reference>
<dbReference type="InterPro" id="IPR043128">
    <property type="entry name" value="Rev_trsase/Diguanyl_cyclase"/>
</dbReference>
<gene>
    <name evidence="2" type="ORF">AA0115_g1301</name>
    <name evidence="3" type="ORF">AA0119_g11874</name>
</gene>
<dbReference type="PROSITE" id="PS50878">
    <property type="entry name" value="RT_POL"/>
    <property type="match status" value="1"/>
</dbReference>
<comment type="caution">
    <text evidence="2">The sequence shown here is derived from an EMBL/GenBank/DDBJ whole genome shotgun (WGS) entry which is preliminary data.</text>
</comment>
<dbReference type="InterPro" id="IPR053134">
    <property type="entry name" value="RNA-dir_DNA_polymerase"/>
</dbReference>
<dbReference type="Gene3D" id="3.10.10.10">
    <property type="entry name" value="HIV Type 1 Reverse Transcriptase, subunit A, domain 1"/>
    <property type="match status" value="1"/>
</dbReference>
<evidence type="ECO:0000313" key="5">
    <source>
        <dbReference type="Proteomes" id="UP000293195"/>
    </source>
</evidence>
<proteinExistence type="predicted"/>
<evidence type="ECO:0000259" key="1">
    <source>
        <dbReference type="PROSITE" id="PS50878"/>
    </source>
</evidence>
<dbReference type="PANTHER" id="PTHR24559">
    <property type="entry name" value="TRANSPOSON TY3-I GAG-POL POLYPROTEIN"/>
    <property type="match status" value="1"/>
</dbReference>
<protein>
    <recommendedName>
        <fullName evidence="1">Reverse transcriptase domain-containing protein</fullName>
    </recommendedName>
</protein>
<evidence type="ECO:0000313" key="3">
    <source>
        <dbReference type="EMBL" id="RYN88423.1"/>
    </source>
</evidence>
<dbReference type="CDD" id="cd01647">
    <property type="entry name" value="RT_LTR"/>
    <property type="match status" value="1"/>
</dbReference>
<organism evidence="2 4">
    <name type="scientific">Alternaria tenuissima</name>
    <dbReference type="NCBI Taxonomy" id="119927"/>
    <lineage>
        <taxon>Eukaryota</taxon>
        <taxon>Fungi</taxon>
        <taxon>Dikarya</taxon>
        <taxon>Ascomycota</taxon>
        <taxon>Pezizomycotina</taxon>
        <taxon>Dothideomycetes</taxon>
        <taxon>Pleosporomycetidae</taxon>
        <taxon>Pleosporales</taxon>
        <taxon>Pleosporineae</taxon>
        <taxon>Pleosporaceae</taxon>
        <taxon>Alternaria</taxon>
        <taxon>Alternaria sect. Alternaria</taxon>
        <taxon>Alternaria alternata complex</taxon>
    </lineage>
</organism>
<dbReference type="PANTHER" id="PTHR24559:SF444">
    <property type="entry name" value="REVERSE TRANSCRIPTASE DOMAIN-CONTAINING PROTEIN"/>
    <property type="match status" value="1"/>
</dbReference>
<dbReference type="EMBL" id="PDXB01000002">
    <property type="protein sequence ID" value="RYN37394.1"/>
    <property type="molecule type" value="Genomic_DNA"/>
</dbReference>